<dbReference type="VEuPathDB" id="FungiDB:VP01_1940g2"/>
<gene>
    <name evidence="1" type="ORF">VP01_1940g2</name>
</gene>
<proteinExistence type="predicted"/>
<reference evidence="1 2" key="1">
    <citation type="submission" date="2015-08" db="EMBL/GenBank/DDBJ databases">
        <title>Next Generation Sequencing and Analysis of the Genome of Puccinia sorghi L Schw, the Causal Agent of Maize Common Rust.</title>
        <authorList>
            <person name="Rochi L."/>
            <person name="Burguener G."/>
            <person name="Darino M."/>
            <person name="Turjanski A."/>
            <person name="Kreff E."/>
            <person name="Dieguez M.J."/>
            <person name="Sacco F."/>
        </authorList>
    </citation>
    <scope>NUCLEOTIDE SEQUENCE [LARGE SCALE GENOMIC DNA]</scope>
    <source>
        <strain evidence="1 2">RO10H11247</strain>
    </source>
</reference>
<organism evidence="1 2">
    <name type="scientific">Puccinia sorghi</name>
    <dbReference type="NCBI Taxonomy" id="27349"/>
    <lineage>
        <taxon>Eukaryota</taxon>
        <taxon>Fungi</taxon>
        <taxon>Dikarya</taxon>
        <taxon>Basidiomycota</taxon>
        <taxon>Pucciniomycotina</taxon>
        <taxon>Pucciniomycetes</taxon>
        <taxon>Pucciniales</taxon>
        <taxon>Pucciniaceae</taxon>
        <taxon>Puccinia</taxon>
    </lineage>
</organism>
<accession>A0A0L6VC89</accession>
<evidence type="ECO:0000313" key="2">
    <source>
        <dbReference type="Proteomes" id="UP000037035"/>
    </source>
</evidence>
<dbReference type="Proteomes" id="UP000037035">
    <property type="component" value="Unassembled WGS sequence"/>
</dbReference>
<dbReference type="EMBL" id="LAVV01006771">
    <property type="protein sequence ID" value="KNZ58376.1"/>
    <property type="molecule type" value="Genomic_DNA"/>
</dbReference>
<dbReference type="OrthoDB" id="2509725at2759"/>
<protein>
    <submittedName>
        <fullName evidence="1">Uncharacterized protein</fullName>
    </submittedName>
</protein>
<comment type="caution">
    <text evidence="1">The sequence shown here is derived from an EMBL/GenBank/DDBJ whole genome shotgun (WGS) entry which is preliminary data.</text>
</comment>
<dbReference type="AlphaFoldDB" id="A0A0L6VC89"/>
<keyword evidence="2" id="KW-1185">Reference proteome</keyword>
<evidence type="ECO:0000313" key="1">
    <source>
        <dbReference type="EMBL" id="KNZ58376.1"/>
    </source>
</evidence>
<name>A0A0L6VC89_9BASI</name>
<sequence length="248" mass="28578">MSLLRFLVFCKGDSTQFRQAMINVVLPSVLAKRPTNLGEERHGKLKTVQWYTLFAYIIPLNQAKFIMNTAYLMQCTHILFARKITGAQINCFERNYKMYNDLVASLFPKVKVQPNHHFPAHPQSNHSWGPLLRVAEFYGEHLIGFLQNINTNILIDKMNGTMMQRGCQLQRLMDKPAYKEMIQEEPTKGISYVKKINQVNQSNPENCVVAMIEGKVRYGIVNQIYQLQDCNHEGKKVIVLSPIANLFL</sequence>